<evidence type="ECO:0000313" key="3">
    <source>
        <dbReference type="Proteomes" id="UP001372338"/>
    </source>
</evidence>
<name>A0AAN9HNK0_CROPI</name>
<dbReference type="Proteomes" id="UP001372338">
    <property type="component" value="Unassembled WGS sequence"/>
</dbReference>
<dbReference type="EMBL" id="JAYWIO010000008">
    <property type="protein sequence ID" value="KAK7243271.1"/>
    <property type="molecule type" value="Genomic_DNA"/>
</dbReference>
<gene>
    <name evidence="2" type="ORF">RIF29_38064</name>
</gene>
<feature type="compositionally biased region" description="Basic and acidic residues" evidence="1">
    <location>
        <begin position="28"/>
        <end position="38"/>
    </location>
</feature>
<sequence>MYKHPTSGIWYWKEELPQDVGNQPTTQEEERKEKEAAFHAADKGAQNDDFMDAQIDPPPPHHPDFDYQVMHDSFISYVDTSIDRVSTRLDSMERNILDSQTAIEQRMMDAFNCFFPSSSDYPPLALAIRAIWQAWAGRALARKFCGRAWAAHFLFRAENACPARPHFLQAGMRAAHFSSRIMVEGQAIKNPV</sequence>
<proteinExistence type="predicted"/>
<dbReference type="AlphaFoldDB" id="A0AAN9HNK0"/>
<organism evidence="2 3">
    <name type="scientific">Crotalaria pallida</name>
    <name type="common">Smooth rattlebox</name>
    <name type="synonym">Crotalaria striata</name>
    <dbReference type="NCBI Taxonomy" id="3830"/>
    <lineage>
        <taxon>Eukaryota</taxon>
        <taxon>Viridiplantae</taxon>
        <taxon>Streptophyta</taxon>
        <taxon>Embryophyta</taxon>
        <taxon>Tracheophyta</taxon>
        <taxon>Spermatophyta</taxon>
        <taxon>Magnoliopsida</taxon>
        <taxon>eudicotyledons</taxon>
        <taxon>Gunneridae</taxon>
        <taxon>Pentapetalae</taxon>
        <taxon>rosids</taxon>
        <taxon>fabids</taxon>
        <taxon>Fabales</taxon>
        <taxon>Fabaceae</taxon>
        <taxon>Papilionoideae</taxon>
        <taxon>50 kb inversion clade</taxon>
        <taxon>genistoids sensu lato</taxon>
        <taxon>core genistoids</taxon>
        <taxon>Crotalarieae</taxon>
        <taxon>Crotalaria</taxon>
    </lineage>
</organism>
<comment type="caution">
    <text evidence="2">The sequence shown here is derived from an EMBL/GenBank/DDBJ whole genome shotgun (WGS) entry which is preliminary data.</text>
</comment>
<evidence type="ECO:0000313" key="2">
    <source>
        <dbReference type="EMBL" id="KAK7243271.1"/>
    </source>
</evidence>
<reference evidence="2 3" key="1">
    <citation type="submission" date="2024-01" db="EMBL/GenBank/DDBJ databases">
        <title>The genomes of 5 underutilized Papilionoideae crops provide insights into root nodulation and disease resistanc.</title>
        <authorList>
            <person name="Yuan L."/>
        </authorList>
    </citation>
    <scope>NUCLEOTIDE SEQUENCE [LARGE SCALE GENOMIC DNA]</scope>
    <source>
        <strain evidence="2">ZHUSHIDOU_FW_LH</strain>
        <tissue evidence="2">Leaf</tissue>
    </source>
</reference>
<keyword evidence="3" id="KW-1185">Reference proteome</keyword>
<protein>
    <submittedName>
        <fullName evidence="2">Uncharacterized protein</fullName>
    </submittedName>
</protein>
<feature type="region of interest" description="Disordered" evidence="1">
    <location>
        <begin position="13"/>
        <end position="38"/>
    </location>
</feature>
<evidence type="ECO:0000256" key="1">
    <source>
        <dbReference type="SAM" id="MobiDB-lite"/>
    </source>
</evidence>
<accession>A0AAN9HNK0</accession>